<dbReference type="Pfam" id="PF12804">
    <property type="entry name" value="NTP_transf_3"/>
    <property type="match status" value="1"/>
</dbReference>
<evidence type="ECO:0000313" key="11">
    <source>
        <dbReference type="Proteomes" id="UP000317178"/>
    </source>
</evidence>
<dbReference type="GO" id="GO:0046872">
    <property type="term" value="F:metal ion binding"/>
    <property type="evidence" value="ECO:0007669"/>
    <property type="project" value="UniProtKB-KW"/>
</dbReference>
<comment type="cofactor">
    <cofactor evidence="8">
        <name>Mg(2+)</name>
        <dbReference type="ChEBI" id="CHEBI:18420"/>
    </cofactor>
</comment>
<dbReference type="InterPro" id="IPR025877">
    <property type="entry name" value="MobA-like_NTP_Trfase"/>
</dbReference>
<keyword evidence="10" id="KW-0548">Nucleotidyltransferase</keyword>
<dbReference type="InterPro" id="IPR029044">
    <property type="entry name" value="Nucleotide-diphossugar_trans"/>
</dbReference>
<comment type="caution">
    <text evidence="8">Lacks conserved residue(s) required for the propagation of feature annotation.</text>
</comment>
<dbReference type="EMBL" id="CP036281">
    <property type="protein sequence ID" value="QDU78448.1"/>
    <property type="molecule type" value="Genomic_DNA"/>
</dbReference>
<dbReference type="AlphaFoldDB" id="A0A518CGU2"/>
<keyword evidence="11" id="KW-1185">Reference proteome</keyword>
<feature type="domain" description="MobA-like NTP transferase" evidence="9">
    <location>
        <begin position="4"/>
        <end position="162"/>
    </location>
</feature>
<dbReference type="PANTHER" id="PTHR19136:SF81">
    <property type="entry name" value="MOLYBDENUM COFACTOR GUANYLYLTRANSFERASE"/>
    <property type="match status" value="1"/>
</dbReference>
<dbReference type="HAMAP" id="MF_00316">
    <property type="entry name" value="MobA"/>
    <property type="match status" value="1"/>
</dbReference>
<evidence type="ECO:0000256" key="1">
    <source>
        <dbReference type="ARBA" id="ARBA00022490"/>
    </source>
</evidence>
<evidence type="ECO:0000259" key="9">
    <source>
        <dbReference type="Pfam" id="PF12804"/>
    </source>
</evidence>
<name>A0A518CGU2_9PLAN</name>
<proteinExistence type="inferred from homology"/>
<dbReference type="EC" id="2.7.7.77" evidence="8"/>
<evidence type="ECO:0000256" key="8">
    <source>
        <dbReference type="HAMAP-Rule" id="MF_00316"/>
    </source>
</evidence>
<dbReference type="RefSeq" id="WP_144992200.1">
    <property type="nucleotide sequence ID" value="NZ_CP036281.1"/>
</dbReference>
<keyword evidence="3 8" id="KW-0479">Metal-binding</keyword>
<comment type="similarity">
    <text evidence="8">Belongs to the MobA family.</text>
</comment>
<dbReference type="InterPro" id="IPR013482">
    <property type="entry name" value="Molybde_CF_guanTrfase"/>
</dbReference>
<feature type="binding site" evidence="8">
    <location>
        <position position="68"/>
    </location>
    <ligand>
        <name>GTP</name>
        <dbReference type="ChEBI" id="CHEBI:37565"/>
    </ligand>
</feature>
<dbReference type="Gene3D" id="3.90.550.10">
    <property type="entry name" value="Spore Coat Polysaccharide Biosynthesis Protein SpsA, Chain A"/>
    <property type="match status" value="1"/>
</dbReference>
<evidence type="ECO:0000256" key="5">
    <source>
        <dbReference type="ARBA" id="ARBA00022842"/>
    </source>
</evidence>
<evidence type="ECO:0000256" key="7">
    <source>
        <dbReference type="ARBA" id="ARBA00023150"/>
    </source>
</evidence>
<dbReference type="OrthoDB" id="9788394at2"/>
<accession>A0A518CGU2</accession>
<dbReference type="KEGG" id="plon:Pla110_01500"/>
<keyword evidence="1 8" id="KW-0963">Cytoplasm</keyword>
<comment type="domain">
    <text evidence="8">The N-terminal domain determines nucleotide recognition and specific binding, while the C-terminal domain determines the specific binding to the target protein.</text>
</comment>
<dbReference type="CDD" id="cd02503">
    <property type="entry name" value="MobA"/>
    <property type="match status" value="1"/>
</dbReference>
<comment type="catalytic activity">
    <reaction evidence="8">
        <text>Mo-molybdopterin + GTP + H(+) = Mo-molybdopterin guanine dinucleotide + diphosphate</text>
        <dbReference type="Rhea" id="RHEA:34243"/>
        <dbReference type="ChEBI" id="CHEBI:15378"/>
        <dbReference type="ChEBI" id="CHEBI:33019"/>
        <dbReference type="ChEBI" id="CHEBI:37565"/>
        <dbReference type="ChEBI" id="CHEBI:71302"/>
        <dbReference type="ChEBI" id="CHEBI:71310"/>
        <dbReference type="EC" id="2.7.7.77"/>
    </reaction>
</comment>
<keyword evidence="5 8" id="KW-0460">Magnesium</keyword>
<dbReference type="Proteomes" id="UP000317178">
    <property type="component" value="Chromosome"/>
</dbReference>
<dbReference type="PANTHER" id="PTHR19136">
    <property type="entry name" value="MOLYBDENUM COFACTOR GUANYLYLTRANSFERASE"/>
    <property type="match status" value="1"/>
</dbReference>
<keyword evidence="6 8" id="KW-0342">GTP-binding</keyword>
<feature type="binding site" evidence="8">
    <location>
        <position position="99"/>
    </location>
    <ligand>
        <name>GTP</name>
        <dbReference type="ChEBI" id="CHEBI:37565"/>
    </ligand>
</feature>
<protein>
    <recommendedName>
        <fullName evidence="8">Probable molybdenum cofactor guanylyltransferase</fullName>
        <shortName evidence="8">MoCo guanylyltransferase</shortName>
        <ecNumber evidence="8">2.7.7.77</ecNumber>
    </recommendedName>
    <alternativeName>
        <fullName evidence="8">GTP:molybdopterin guanylyltransferase</fullName>
    </alternativeName>
    <alternativeName>
        <fullName evidence="8">Mo-MPT guanylyltransferase</fullName>
    </alternativeName>
    <alternativeName>
        <fullName evidence="8">Molybdopterin guanylyltransferase</fullName>
    </alternativeName>
    <alternativeName>
        <fullName evidence="8">Molybdopterin-guanine dinucleotide synthase</fullName>
        <shortName evidence="8">MGD synthase</shortName>
    </alternativeName>
</protein>
<feature type="binding site" evidence="8">
    <location>
        <begin position="7"/>
        <end position="9"/>
    </location>
    <ligand>
        <name>GTP</name>
        <dbReference type="ChEBI" id="CHEBI:37565"/>
    </ligand>
</feature>
<keyword evidence="4 8" id="KW-0547">Nucleotide-binding</keyword>
<dbReference type="GO" id="GO:0005737">
    <property type="term" value="C:cytoplasm"/>
    <property type="evidence" value="ECO:0007669"/>
    <property type="project" value="UniProtKB-SubCell"/>
</dbReference>
<dbReference type="GO" id="GO:0005525">
    <property type="term" value="F:GTP binding"/>
    <property type="evidence" value="ECO:0007669"/>
    <property type="project" value="UniProtKB-UniRule"/>
</dbReference>
<dbReference type="GO" id="GO:0061603">
    <property type="term" value="F:molybdenum cofactor guanylyltransferase activity"/>
    <property type="evidence" value="ECO:0007669"/>
    <property type="project" value="UniProtKB-EC"/>
</dbReference>
<feature type="binding site" evidence="8">
    <location>
        <position position="19"/>
    </location>
    <ligand>
        <name>GTP</name>
        <dbReference type="ChEBI" id="CHEBI:37565"/>
    </ligand>
</feature>
<gene>
    <name evidence="8 10" type="primary">mobA</name>
    <name evidence="10" type="ORF">Pla110_01500</name>
</gene>
<evidence type="ECO:0000256" key="3">
    <source>
        <dbReference type="ARBA" id="ARBA00022723"/>
    </source>
</evidence>
<keyword evidence="7 8" id="KW-0501">Molybdenum cofactor biosynthesis</keyword>
<evidence type="ECO:0000256" key="6">
    <source>
        <dbReference type="ARBA" id="ARBA00023134"/>
    </source>
</evidence>
<keyword evidence="2 8" id="KW-0808">Transferase</keyword>
<dbReference type="SUPFAM" id="SSF53448">
    <property type="entry name" value="Nucleotide-diphospho-sugar transferases"/>
    <property type="match status" value="1"/>
</dbReference>
<reference evidence="10 11" key="1">
    <citation type="submission" date="2019-02" db="EMBL/GenBank/DDBJ databases">
        <title>Deep-cultivation of Planctomycetes and their phenomic and genomic characterization uncovers novel biology.</title>
        <authorList>
            <person name="Wiegand S."/>
            <person name="Jogler M."/>
            <person name="Boedeker C."/>
            <person name="Pinto D."/>
            <person name="Vollmers J."/>
            <person name="Rivas-Marin E."/>
            <person name="Kohn T."/>
            <person name="Peeters S.H."/>
            <person name="Heuer A."/>
            <person name="Rast P."/>
            <person name="Oberbeckmann S."/>
            <person name="Bunk B."/>
            <person name="Jeske O."/>
            <person name="Meyerdierks A."/>
            <person name="Storesund J.E."/>
            <person name="Kallscheuer N."/>
            <person name="Luecker S."/>
            <person name="Lage O.M."/>
            <person name="Pohl T."/>
            <person name="Merkel B.J."/>
            <person name="Hornburger P."/>
            <person name="Mueller R.-W."/>
            <person name="Bruemmer F."/>
            <person name="Labrenz M."/>
            <person name="Spormann A.M."/>
            <person name="Op den Camp H."/>
            <person name="Overmann J."/>
            <person name="Amann R."/>
            <person name="Jetten M.S.M."/>
            <person name="Mascher T."/>
            <person name="Medema M.H."/>
            <person name="Devos D.P."/>
            <person name="Kaster A.-K."/>
            <person name="Ovreas L."/>
            <person name="Rohde M."/>
            <person name="Galperin M.Y."/>
            <person name="Jogler C."/>
        </authorList>
    </citation>
    <scope>NUCLEOTIDE SEQUENCE [LARGE SCALE GENOMIC DNA]</scope>
    <source>
        <strain evidence="10 11">Pla110</strain>
    </source>
</reference>
<comment type="function">
    <text evidence="8">Transfers a GMP moiety from GTP to Mo-molybdopterin (Mo-MPT) cofactor (Moco or molybdenum cofactor) to form Mo-molybdopterin guanine dinucleotide (Mo-MGD) cofactor.</text>
</comment>
<feature type="binding site" evidence="8">
    <location>
        <position position="99"/>
    </location>
    <ligand>
        <name>Mg(2+)</name>
        <dbReference type="ChEBI" id="CHEBI:18420"/>
    </ligand>
</feature>
<evidence type="ECO:0000256" key="2">
    <source>
        <dbReference type="ARBA" id="ARBA00022679"/>
    </source>
</evidence>
<comment type="subcellular location">
    <subcellularLocation>
        <location evidence="8">Cytoplasm</location>
    </subcellularLocation>
</comment>
<organism evidence="10 11">
    <name type="scientific">Polystyrenella longa</name>
    <dbReference type="NCBI Taxonomy" id="2528007"/>
    <lineage>
        <taxon>Bacteria</taxon>
        <taxon>Pseudomonadati</taxon>
        <taxon>Planctomycetota</taxon>
        <taxon>Planctomycetia</taxon>
        <taxon>Planctomycetales</taxon>
        <taxon>Planctomycetaceae</taxon>
        <taxon>Polystyrenella</taxon>
    </lineage>
</organism>
<dbReference type="GO" id="GO:0006777">
    <property type="term" value="P:Mo-molybdopterin cofactor biosynthetic process"/>
    <property type="evidence" value="ECO:0007669"/>
    <property type="project" value="UniProtKB-KW"/>
</dbReference>
<evidence type="ECO:0000313" key="10">
    <source>
        <dbReference type="EMBL" id="QDU78448.1"/>
    </source>
</evidence>
<sequence>MLAGIILAGGQSKRMGKEKAWLPFGPPPGTMLTEVVGVVLEVCDPVVVVAAPDQSLPELPASIQIVRDPVPEQGPLAALVTGLKALPESSATVFVCSCDIPLLQASFISGLKTHLKAGDDFVVPRDRQGRHPLAAIYRRLVLPDAKRLLADGKRSLQRLLDEVTGEEVTGEQLQELDPKQTNLLNVNTLEEYERAVRLYRR</sequence>
<evidence type="ECO:0000256" key="4">
    <source>
        <dbReference type="ARBA" id="ARBA00022741"/>
    </source>
</evidence>